<dbReference type="InterPro" id="IPR050807">
    <property type="entry name" value="TransReg_Diox_bact_type"/>
</dbReference>
<dbReference type="SMART" id="SM00530">
    <property type="entry name" value="HTH_XRE"/>
    <property type="match status" value="1"/>
</dbReference>
<dbReference type="GO" id="GO:0003677">
    <property type="term" value="F:DNA binding"/>
    <property type="evidence" value="ECO:0007669"/>
    <property type="project" value="UniProtKB-KW"/>
</dbReference>
<name>A0A362X2X8_9FLAO</name>
<comment type="caution">
    <text evidence="5">The sequence shown here is derived from an EMBL/GenBank/DDBJ whole genome shotgun (WGS) entry which is preliminary data.</text>
</comment>
<dbReference type="AlphaFoldDB" id="A0A362X2X8"/>
<evidence type="ECO:0000256" key="3">
    <source>
        <dbReference type="ARBA" id="ARBA00023163"/>
    </source>
</evidence>
<dbReference type="Proteomes" id="UP000251545">
    <property type="component" value="Unassembled WGS sequence"/>
</dbReference>
<dbReference type="PANTHER" id="PTHR46797">
    <property type="entry name" value="HTH-TYPE TRANSCRIPTIONAL REGULATOR"/>
    <property type="match status" value="1"/>
</dbReference>
<dbReference type="CDD" id="cd00093">
    <property type="entry name" value="HTH_XRE"/>
    <property type="match status" value="1"/>
</dbReference>
<dbReference type="InterPro" id="IPR001387">
    <property type="entry name" value="Cro/C1-type_HTH"/>
</dbReference>
<sequence>MLSKKEEQKILNAIGKNIRTLRTERGLSQFQLHVDAEISKNQIGRLERGERNVKITTLYKIAKALQVDISEILSSK</sequence>
<dbReference type="RefSeq" id="WP_105472283.1">
    <property type="nucleotide sequence ID" value="NZ_PVEO01000001.1"/>
</dbReference>
<keyword evidence="2 5" id="KW-0238">DNA-binding</keyword>
<dbReference type="GO" id="GO:0005829">
    <property type="term" value="C:cytosol"/>
    <property type="evidence" value="ECO:0007669"/>
    <property type="project" value="TreeGrafter"/>
</dbReference>
<evidence type="ECO:0000256" key="2">
    <source>
        <dbReference type="ARBA" id="ARBA00023125"/>
    </source>
</evidence>
<dbReference type="InterPro" id="IPR010982">
    <property type="entry name" value="Lambda_DNA-bd_dom_sf"/>
</dbReference>
<protein>
    <submittedName>
        <fullName evidence="5">DNA-binding XRE family transcriptional regulator</fullName>
    </submittedName>
</protein>
<accession>A0A362X2X8</accession>
<dbReference type="SUPFAM" id="SSF47413">
    <property type="entry name" value="lambda repressor-like DNA-binding domains"/>
    <property type="match status" value="1"/>
</dbReference>
<reference evidence="5 6" key="1">
    <citation type="submission" date="2018-02" db="EMBL/GenBank/DDBJ databases">
        <title>Genomic Encyclopedia of Archaeal and Bacterial Type Strains, Phase II (KMG-II): from individual species to whole genera.</title>
        <authorList>
            <person name="Goeker M."/>
        </authorList>
    </citation>
    <scope>NUCLEOTIDE SEQUENCE [LARGE SCALE GENOMIC DNA]</scope>
    <source>
        <strain evidence="5 6">DSM 21165</strain>
    </source>
</reference>
<dbReference type="PROSITE" id="PS50943">
    <property type="entry name" value="HTH_CROC1"/>
    <property type="match status" value="1"/>
</dbReference>
<organism evidence="5 6">
    <name type="scientific">Jejuia pallidilutea</name>
    <dbReference type="NCBI Taxonomy" id="504487"/>
    <lineage>
        <taxon>Bacteria</taxon>
        <taxon>Pseudomonadati</taxon>
        <taxon>Bacteroidota</taxon>
        <taxon>Flavobacteriia</taxon>
        <taxon>Flavobacteriales</taxon>
        <taxon>Flavobacteriaceae</taxon>
        <taxon>Jejuia</taxon>
    </lineage>
</organism>
<keyword evidence="1" id="KW-0805">Transcription regulation</keyword>
<proteinExistence type="predicted"/>
<keyword evidence="3" id="KW-0804">Transcription</keyword>
<evidence type="ECO:0000256" key="1">
    <source>
        <dbReference type="ARBA" id="ARBA00023015"/>
    </source>
</evidence>
<gene>
    <name evidence="5" type="ORF">CLV33_101140</name>
</gene>
<dbReference type="Pfam" id="PF01381">
    <property type="entry name" value="HTH_3"/>
    <property type="match status" value="1"/>
</dbReference>
<dbReference type="PANTHER" id="PTHR46797:SF23">
    <property type="entry name" value="HTH-TYPE TRANSCRIPTIONAL REGULATOR SUTR"/>
    <property type="match status" value="1"/>
</dbReference>
<dbReference type="EMBL" id="PVEO01000001">
    <property type="protein sequence ID" value="PQV51218.1"/>
    <property type="molecule type" value="Genomic_DNA"/>
</dbReference>
<evidence type="ECO:0000313" key="5">
    <source>
        <dbReference type="EMBL" id="PQV51218.1"/>
    </source>
</evidence>
<dbReference type="GO" id="GO:0003700">
    <property type="term" value="F:DNA-binding transcription factor activity"/>
    <property type="evidence" value="ECO:0007669"/>
    <property type="project" value="TreeGrafter"/>
</dbReference>
<feature type="domain" description="HTH cro/C1-type" evidence="4">
    <location>
        <begin position="18"/>
        <end position="72"/>
    </location>
</feature>
<dbReference type="Gene3D" id="1.10.260.40">
    <property type="entry name" value="lambda repressor-like DNA-binding domains"/>
    <property type="match status" value="1"/>
</dbReference>
<evidence type="ECO:0000259" key="4">
    <source>
        <dbReference type="PROSITE" id="PS50943"/>
    </source>
</evidence>
<evidence type="ECO:0000313" key="6">
    <source>
        <dbReference type="Proteomes" id="UP000251545"/>
    </source>
</evidence>